<keyword evidence="2" id="KW-0540">Nuclease</keyword>
<protein>
    <submittedName>
        <fullName evidence="2">HNH endonuclease</fullName>
    </submittedName>
</protein>
<dbReference type="CDD" id="cd00085">
    <property type="entry name" value="HNHc"/>
    <property type="match status" value="1"/>
</dbReference>
<dbReference type="GO" id="GO:0008270">
    <property type="term" value="F:zinc ion binding"/>
    <property type="evidence" value="ECO:0007669"/>
    <property type="project" value="InterPro"/>
</dbReference>
<dbReference type="OrthoDB" id="8538592at2"/>
<keyword evidence="2" id="KW-0378">Hydrolase</keyword>
<dbReference type="GO" id="GO:0004519">
    <property type="term" value="F:endonuclease activity"/>
    <property type="evidence" value="ECO:0007669"/>
    <property type="project" value="UniProtKB-KW"/>
</dbReference>
<organism evidence="2 3">
    <name type="scientific">Polynucleobacter victoriensis</name>
    <dbReference type="NCBI Taxonomy" id="2049319"/>
    <lineage>
        <taxon>Bacteria</taxon>
        <taxon>Pseudomonadati</taxon>
        <taxon>Pseudomonadota</taxon>
        <taxon>Betaproteobacteria</taxon>
        <taxon>Burkholderiales</taxon>
        <taxon>Burkholderiaceae</taxon>
        <taxon>Polynucleobacter</taxon>
    </lineage>
</organism>
<dbReference type="RefSeq" id="WP_108720854.1">
    <property type="nucleotide sequence ID" value="NZ_FYEX01000001.1"/>
</dbReference>
<evidence type="ECO:0000259" key="1">
    <source>
        <dbReference type="Pfam" id="PF01844"/>
    </source>
</evidence>
<proteinExistence type="predicted"/>
<dbReference type="InterPro" id="IPR003615">
    <property type="entry name" value="HNH_nuc"/>
</dbReference>
<accession>A0A212T386</accession>
<dbReference type="AlphaFoldDB" id="A0A212T386"/>
<reference evidence="3" key="1">
    <citation type="submission" date="2017-06" db="EMBL/GenBank/DDBJ databases">
        <authorList>
            <person name="Varghese N."/>
            <person name="Submissions S."/>
        </authorList>
    </citation>
    <scope>NUCLEOTIDE SEQUENCE [LARGE SCALE GENOMIC DNA]</scope>
    <source>
        <strain evidence="3">MWH-VicM1</strain>
    </source>
</reference>
<keyword evidence="3" id="KW-1185">Reference proteome</keyword>
<name>A0A212T386_9BURK</name>
<dbReference type="Gene3D" id="1.10.30.50">
    <property type="match status" value="1"/>
</dbReference>
<dbReference type="Pfam" id="PF01844">
    <property type="entry name" value="HNH"/>
    <property type="match status" value="1"/>
</dbReference>
<dbReference type="Proteomes" id="UP000197215">
    <property type="component" value="Unassembled WGS sequence"/>
</dbReference>
<dbReference type="PANTHER" id="PTHR37827">
    <property type="entry name" value="TUDOR DOMAIN-CONTAINING PROTEIN"/>
    <property type="match status" value="1"/>
</dbReference>
<dbReference type="InterPro" id="IPR002711">
    <property type="entry name" value="HNH"/>
</dbReference>
<evidence type="ECO:0000313" key="3">
    <source>
        <dbReference type="Proteomes" id="UP000197215"/>
    </source>
</evidence>
<keyword evidence="2" id="KW-0255">Endonuclease</keyword>
<dbReference type="GO" id="GO:0003676">
    <property type="term" value="F:nucleic acid binding"/>
    <property type="evidence" value="ECO:0007669"/>
    <property type="project" value="InterPro"/>
</dbReference>
<gene>
    <name evidence="2" type="ORF">SAMN06295916_0291</name>
</gene>
<dbReference type="EMBL" id="FYEX01000001">
    <property type="protein sequence ID" value="SNC60507.1"/>
    <property type="molecule type" value="Genomic_DNA"/>
</dbReference>
<feature type="domain" description="HNH" evidence="1">
    <location>
        <begin position="25"/>
        <end position="65"/>
    </location>
</feature>
<sequence length="118" mass="13741">MLGKIRKKLITDYFANSSPILELICPICDRKIPNSQKDAHHLVPKSKGGKTTQYLHRICHRQIHALFSETKLAKELNTADAIKDQPEMQKFIEWVKSKPDDFYERTSKSKKLKSEKIF</sequence>
<evidence type="ECO:0000313" key="2">
    <source>
        <dbReference type="EMBL" id="SNC60507.1"/>
    </source>
</evidence>
<dbReference type="PANTHER" id="PTHR37827:SF1">
    <property type="entry name" value="HNH DOMAIN-CONTAINING PROTEIN"/>
    <property type="match status" value="1"/>
</dbReference>